<name>A0A2T1HN83_9HYPH</name>
<dbReference type="OrthoDB" id="7973140at2"/>
<dbReference type="Proteomes" id="UP000239772">
    <property type="component" value="Unassembled WGS sequence"/>
</dbReference>
<evidence type="ECO:0000313" key="3">
    <source>
        <dbReference type="Proteomes" id="UP000239772"/>
    </source>
</evidence>
<accession>A0A2T1HN83</accession>
<dbReference type="AlphaFoldDB" id="A0A2T1HN83"/>
<dbReference type="Pfam" id="PF13579">
    <property type="entry name" value="Glyco_trans_4_4"/>
    <property type="match status" value="1"/>
</dbReference>
<dbReference type="InterPro" id="IPR028098">
    <property type="entry name" value="Glyco_trans_4-like_N"/>
</dbReference>
<gene>
    <name evidence="2" type="ORF">SLNSH_20505</name>
</gene>
<dbReference type="GO" id="GO:0016757">
    <property type="term" value="F:glycosyltransferase activity"/>
    <property type="evidence" value="ECO:0007669"/>
    <property type="project" value="UniProtKB-ARBA"/>
</dbReference>
<evidence type="ECO:0000313" key="2">
    <source>
        <dbReference type="EMBL" id="PSC03115.1"/>
    </source>
</evidence>
<evidence type="ECO:0000259" key="1">
    <source>
        <dbReference type="Pfam" id="PF13579"/>
    </source>
</evidence>
<sequence>MKVAYFVHDLADAAVRKRVAMFRAAGASITLFGFRRTPAAPSEVAGLKTVDLGQTLDGRLGHRAMAVARRLLDHRSWAGALAGHDVFMARQLEMLPLAAQARARHAPGARLVYELLDVHRSMLAPGPRGAAMRLVERALLSRVDSIVVSSPAFEREYLARWQPRHPTTILVENKVFGAAAQEVKLVPGPATAPPWRIGWFGVIRCRRSLEALRRLALALPGQVEIDIRGVRANTELGPFDDIVSATPGLRFHGRYQSPEDLAAIYGQVHFTWAIDFFEAGLNSTWLLPNRLYEGGLHGVPSIALDGVETAAWLQARQAGLMLKEPLEETLIAAMAGMTPDRYQELRRGAEAIPRAAVLADEAECRRMLERLASARRR</sequence>
<dbReference type="SUPFAM" id="SSF53756">
    <property type="entry name" value="UDP-Glycosyltransferase/glycogen phosphorylase"/>
    <property type="match status" value="1"/>
</dbReference>
<protein>
    <recommendedName>
        <fullName evidence="1">Glycosyltransferase subfamily 4-like N-terminal domain-containing protein</fullName>
    </recommendedName>
</protein>
<reference evidence="3" key="1">
    <citation type="submission" date="2018-03" db="EMBL/GenBank/DDBJ databases">
        <authorList>
            <person name="Sun L."/>
            <person name="Liu H."/>
            <person name="Chen W."/>
            <person name="Huang K."/>
            <person name="Liu W."/>
            <person name="Gao X."/>
        </authorList>
    </citation>
    <scope>NUCLEOTIDE SEQUENCE [LARGE SCALE GENOMIC DNA]</scope>
    <source>
        <strain evidence="3">SH9</strain>
    </source>
</reference>
<feature type="domain" description="Glycosyltransferase subfamily 4-like N-terminal" evidence="1">
    <location>
        <begin position="15"/>
        <end position="168"/>
    </location>
</feature>
<dbReference type="EMBL" id="PVZS01000031">
    <property type="protein sequence ID" value="PSC03115.1"/>
    <property type="molecule type" value="Genomic_DNA"/>
</dbReference>
<dbReference type="RefSeq" id="WP_106339458.1">
    <property type="nucleotide sequence ID" value="NZ_PVZS01000031.1"/>
</dbReference>
<organism evidence="2 3">
    <name type="scientific">Alsobacter soli</name>
    <dbReference type="NCBI Taxonomy" id="2109933"/>
    <lineage>
        <taxon>Bacteria</taxon>
        <taxon>Pseudomonadati</taxon>
        <taxon>Pseudomonadota</taxon>
        <taxon>Alphaproteobacteria</taxon>
        <taxon>Hyphomicrobiales</taxon>
        <taxon>Alsobacteraceae</taxon>
        <taxon>Alsobacter</taxon>
    </lineage>
</organism>
<proteinExistence type="predicted"/>
<comment type="caution">
    <text evidence="2">The sequence shown here is derived from an EMBL/GenBank/DDBJ whole genome shotgun (WGS) entry which is preliminary data.</text>
</comment>
<keyword evidence="3" id="KW-1185">Reference proteome</keyword>